<dbReference type="AlphaFoldDB" id="A0A8S3HII3"/>
<reference evidence="6" key="1">
    <citation type="submission" date="2021-02" db="EMBL/GenBank/DDBJ databases">
        <authorList>
            <person name="Nowell W R."/>
        </authorList>
    </citation>
    <scope>NUCLEOTIDE SEQUENCE</scope>
</reference>
<name>A0A8S3HII3_9BILA</name>
<sequence>SEEDAEATEMLIGNAQNLMQSVKETIKVAEIASDKIRLMDNGIRLRWTRRIG</sequence>
<evidence type="ECO:0000256" key="4">
    <source>
        <dbReference type="ARBA" id="ARBA00022490"/>
    </source>
</evidence>
<evidence type="ECO:0000256" key="2">
    <source>
        <dbReference type="ARBA" id="ARBA00008376"/>
    </source>
</evidence>
<keyword evidence="4" id="KW-0963">Cytoplasm</keyword>
<dbReference type="InterPro" id="IPR017997">
    <property type="entry name" value="Vinculin"/>
</dbReference>
<organism evidence="6 7">
    <name type="scientific">Rotaria magnacalcarata</name>
    <dbReference type="NCBI Taxonomy" id="392030"/>
    <lineage>
        <taxon>Eukaryota</taxon>
        <taxon>Metazoa</taxon>
        <taxon>Spiralia</taxon>
        <taxon>Gnathifera</taxon>
        <taxon>Rotifera</taxon>
        <taxon>Eurotatoria</taxon>
        <taxon>Bdelloidea</taxon>
        <taxon>Philodinida</taxon>
        <taxon>Philodinidae</taxon>
        <taxon>Rotaria</taxon>
    </lineage>
</organism>
<comment type="similarity">
    <text evidence="2">Belongs to the vinculin/alpha-catenin family.</text>
</comment>
<comment type="subcellular location">
    <subcellularLocation>
        <location evidence="1">Cytoplasm</location>
    </subcellularLocation>
</comment>
<dbReference type="InterPro" id="IPR036723">
    <property type="entry name" value="Alpha-catenin/vinculin-like_sf"/>
</dbReference>
<dbReference type="GO" id="GO:0051015">
    <property type="term" value="F:actin filament binding"/>
    <property type="evidence" value="ECO:0007669"/>
    <property type="project" value="InterPro"/>
</dbReference>
<dbReference type="PANTHER" id="PTHR46180">
    <property type="entry name" value="VINCULIN"/>
    <property type="match status" value="1"/>
</dbReference>
<dbReference type="Proteomes" id="UP000676336">
    <property type="component" value="Unassembled WGS sequence"/>
</dbReference>
<evidence type="ECO:0000256" key="3">
    <source>
        <dbReference type="ARBA" id="ARBA00014125"/>
    </source>
</evidence>
<evidence type="ECO:0000256" key="1">
    <source>
        <dbReference type="ARBA" id="ARBA00004496"/>
    </source>
</evidence>
<gene>
    <name evidence="6" type="ORF">SMN809_LOCUS69590</name>
</gene>
<dbReference type="SUPFAM" id="SSF47220">
    <property type="entry name" value="alpha-catenin/vinculin-like"/>
    <property type="match status" value="1"/>
</dbReference>
<dbReference type="GO" id="GO:0005737">
    <property type="term" value="C:cytoplasm"/>
    <property type="evidence" value="ECO:0007669"/>
    <property type="project" value="UniProtKB-SubCell"/>
</dbReference>
<dbReference type="Pfam" id="PF01044">
    <property type="entry name" value="Vinculin"/>
    <property type="match status" value="1"/>
</dbReference>
<accession>A0A8S3HII3</accession>
<evidence type="ECO:0000313" key="6">
    <source>
        <dbReference type="EMBL" id="CAF5183196.1"/>
    </source>
</evidence>
<dbReference type="EMBL" id="CAJOBI010319824">
    <property type="protein sequence ID" value="CAF5183196.1"/>
    <property type="molecule type" value="Genomic_DNA"/>
</dbReference>
<evidence type="ECO:0000256" key="5">
    <source>
        <dbReference type="ARBA" id="ARBA00023203"/>
    </source>
</evidence>
<protein>
    <recommendedName>
        <fullName evidence="3">Vinculin</fullName>
    </recommendedName>
</protein>
<feature type="non-terminal residue" evidence="6">
    <location>
        <position position="1"/>
    </location>
</feature>
<dbReference type="Gene3D" id="1.20.120.230">
    <property type="entry name" value="Alpha-catenin/vinculin-like"/>
    <property type="match status" value="1"/>
</dbReference>
<keyword evidence="5" id="KW-0009">Actin-binding</keyword>
<comment type="caution">
    <text evidence="6">The sequence shown here is derived from an EMBL/GenBank/DDBJ whole genome shotgun (WGS) entry which is preliminary data.</text>
</comment>
<dbReference type="GO" id="GO:0007155">
    <property type="term" value="P:cell adhesion"/>
    <property type="evidence" value="ECO:0007669"/>
    <property type="project" value="InterPro"/>
</dbReference>
<dbReference type="InterPro" id="IPR006077">
    <property type="entry name" value="Vinculin/catenin"/>
</dbReference>
<proteinExistence type="inferred from homology"/>
<evidence type="ECO:0000313" key="7">
    <source>
        <dbReference type="Proteomes" id="UP000676336"/>
    </source>
</evidence>